<evidence type="ECO:0000313" key="3">
    <source>
        <dbReference type="Proteomes" id="UP000006038"/>
    </source>
</evidence>
<dbReference type="Gramene" id="OB02G24880.1">
    <property type="protein sequence ID" value="OB02G24880.1"/>
    <property type="gene ID" value="OB02G24880"/>
</dbReference>
<keyword evidence="3" id="KW-1185">Reference proteome</keyword>
<name>J3LCX1_ORYBR</name>
<accession>J3LCX1</accession>
<sequence length="125" mass="14751">MNIFDSGITLMHANILKQNRYVFSPKILANQIKLLVFLYKLHTPLTLVHTQLNHGRKTSIVYHQESSYRVFHTDPDHQGSPYHTSHQNRGTVLPRIPHGNRKNRDEFESKKFEFKLVRFSRLTAR</sequence>
<dbReference type="Proteomes" id="UP000006038">
    <property type="component" value="Unassembled WGS sequence"/>
</dbReference>
<dbReference type="EnsemblPlants" id="OB02G24880.1">
    <property type="protein sequence ID" value="OB02G24880.1"/>
    <property type="gene ID" value="OB02G24880"/>
</dbReference>
<proteinExistence type="predicted"/>
<evidence type="ECO:0000313" key="2">
    <source>
        <dbReference type="EnsemblPlants" id="OB02G24880.1"/>
    </source>
</evidence>
<organism evidence="2">
    <name type="scientific">Oryza brachyantha</name>
    <name type="common">malo sina</name>
    <dbReference type="NCBI Taxonomy" id="4533"/>
    <lineage>
        <taxon>Eukaryota</taxon>
        <taxon>Viridiplantae</taxon>
        <taxon>Streptophyta</taxon>
        <taxon>Embryophyta</taxon>
        <taxon>Tracheophyta</taxon>
        <taxon>Spermatophyta</taxon>
        <taxon>Magnoliopsida</taxon>
        <taxon>Liliopsida</taxon>
        <taxon>Poales</taxon>
        <taxon>Poaceae</taxon>
        <taxon>BOP clade</taxon>
        <taxon>Oryzoideae</taxon>
        <taxon>Oryzeae</taxon>
        <taxon>Oryzinae</taxon>
        <taxon>Oryza</taxon>
    </lineage>
</organism>
<feature type="region of interest" description="Disordered" evidence="1">
    <location>
        <begin position="73"/>
        <end position="104"/>
    </location>
</feature>
<feature type="compositionally biased region" description="Polar residues" evidence="1">
    <location>
        <begin position="81"/>
        <end position="90"/>
    </location>
</feature>
<reference evidence="2" key="1">
    <citation type="submission" date="2013-04" db="UniProtKB">
        <authorList>
            <consortium name="EnsemblPlants"/>
        </authorList>
    </citation>
    <scope>IDENTIFICATION</scope>
</reference>
<evidence type="ECO:0000256" key="1">
    <source>
        <dbReference type="SAM" id="MobiDB-lite"/>
    </source>
</evidence>
<dbReference type="AlphaFoldDB" id="J3LCX1"/>
<dbReference type="HOGENOM" id="CLU_1996123_0_0_1"/>
<protein>
    <submittedName>
        <fullName evidence="2">Uncharacterized protein</fullName>
    </submittedName>
</protein>